<feature type="repeat" description="TPR" evidence="3">
    <location>
        <begin position="169"/>
        <end position="202"/>
    </location>
</feature>
<evidence type="ECO:0000256" key="2">
    <source>
        <dbReference type="ARBA" id="ARBA00023242"/>
    </source>
</evidence>
<dbReference type="Pfam" id="PF23914">
    <property type="entry name" value="TPR_CcmH_CycH"/>
    <property type="match status" value="1"/>
</dbReference>
<feature type="compositionally biased region" description="Low complexity" evidence="4">
    <location>
        <begin position="538"/>
        <end position="550"/>
    </location>
</feature>
<name>A0A0C3Q4N1_9AGAM</name>
<dbReference type="InterPro" id="IPR056413">
    <property type="entry name" value="TPR_CcmH_CycH"/>
</dbReference>
<feature type="repeat" description="TPR" evidence="3">
    <location>
        <begin position="135"/>
        <end position="168"/>
    </location>
</feature>
<dbReference type="STRING" id="1051891.A0A0C3Q4N1"/>
<feature type="compositionally biased region" description="Low complexity" evidence="4">
    <location>
        <begin position="940"/>
        <end position="952"/>
    </location>
</feature>
<evidence type="ECO:0000256" key="4">
    <source>
        <dbReference type="SAM" id="MobiDB-lite"/>
    </source>
</evidence>
<keyword evidence="2" id="KW-0539">Nucleus</keyword>
<feature type="compositionally biased region" description="Polar residues" evidence="4">
    <location>
        <begin position="1090"/>
        <end position="1099"/>
    </location>
</feature>
<feature type="domain" description="Cytochrome c-type biogenesis protein H TPR" evidence="5">
    <location>
        <begin position="133"/>
        <end position="235"/>
    </location>
</feature>
<feature type="compositionally biased region" description="Pro residues" evidence="4">
    <location>
        <begin position="675"/>
        <end position="697"/>
    </location>
</feature>
<dbReference type="AlphaFoldDB" id="A0A0C3Q4N1"/>
<gene>
    <name evidence="6" type="ORF">M407DRAFT_9190</name>
</gene>
<dbReference type="EMBL" id="KN823072">
    <property type="protein sequence ID" value="KIO23950.1"/>
    <property type="molecule type" value="Genomic_DNA"/>
</dbReference>
<feature type="compositionally biased region" description="Pro residues" evidence="4">
    <location>
        <begin position="30"/>
        <end position="55"/>
    </location>
</feature>
<comment type="subcellular location">
    <subcellularLocation>
        <location evidence="1">Nucleus</location>
    </subcellularLocation>
</comment>
<feature type="compositionally biased region" description="Pro residues" evidence="4">
    <location>
        <begin position="731"/>
        <end position="743"/>
    </location>
</feature>
<feature type="region of interest" description="Disordered" evidence="4">
    <location>
        <begin position="308"/>
        <end position="1150"/>
    </location>
</feature>
<keyword evidence="7" id="KW-1185">Reference proteome</keyword>
<feature type="compositionally biased region" description="Basic and acidic residues" evidence="4">
    <location>
        <begin position="1067"/>
        <end position="1089"/>
    </location>
</feature>
<feature type="compositionally biased region" description="Basic and acidic residues" evidence="4">
    <location>
        <begin position="394"/>
        <end position="407"/>
    </location>
</feature>
<dbReference type="InterPro" id="IPR051630">
    <property type="entry name" value="Corepressor-Demethylase"/>
</dbReference>
<feature type="compositionally biased region" description="Basic and acidic residues" evidence="4">
    <location>
        <begin position="701"/>
        <end position="730"/>
    </location>
</feature>
<sequence length="1150" mass="122530">MAHHPHSAGPPPLDHATLPPRSHHHHSSHHPPPPPQHAAPPPNGVPPHLPPPPSSHTPRHAHPPPPPPPGPSGGPPPQQPPPAAANGSGPMQVSPAASHHRPPTAGARPSSVRGGAGARSGFTSASLQRLAQSNEETWILLGNLAEQMNDPDRAENAYENALRHNPESERALTQVASIARSRDDFGKAIEFFQRALDVRQENGEVWSALGHCYLMQDDLQKAYAAYQQALYHLPNPKYRDALDAYSRAIRINPYIPEVWFDLGSLYESCNNQISDAIDAYARAADLDPNNQVIKSRLRLLKDVQANGGTMPAAPGPQDVHPTAYASGHGPPSMLMGGGSGSASAQSGHQPPQHPHAHSRSNSRSRPSNGVDHPMNGGATRDLPAPSPSMRGGRRSAEYGRHPADEPFHGGAPPPLNIDDSAPRRGSGGHAPLAPMDVDRREDRGRYPPPEGRDRPTNGPPPPPLHHPVPQPPIHGISDMAPPPPSGRDVLPSMNSRAPYDPHDGPSARSRRSPPEESPRSGNRRTAMSPPPTTPYNHPSGPYSRSSSSNYPPTPQGLPPPITSAHHGLPYDRGTATSTAANERHDPPWERRHARNDSRNGMVDQSGGFRSPAPPSNGPPPSSAAYPPPHAARPPSAHSYDRRVPSPHVSRSEYPERRDARSPPYPTSSSYWGPQHSPPQGHPAPRRPSPPPAPPSSGPPSRRYDPRYDGEPPRREGWDRDRDVAASRHSEGPPPPLQQQPPPPLHHHHHATSERVDRSYNGTPELGSKSNGVAPPSSMSKPPPLESATGNWRRGGGSETPPPAGTGSTRATAEPPKERKKRGGAKEKDDGGTPKPVKEKKERKQPSKRGAGIKQGLVEQESDSRGSVAPMPEPQQLPPAPPFKAPSAHKTSPPQWTTHSNSGTTTPSVPQPPAHVHRPSRSVDEDYDEEGTEREDGHGGAAAALMGLAAGNGRPVAPPPTRSVSNGRLESLLNNGSGGPPTRSPTFSTRGAIDRVRSPPPGRSGTPLKRGASSDETMEGERKRSRIDSNGSSSAASSPPVPSKLNSILSPTELSSRGPPFSTQSRRASLDTRSDSQSRRSWEMEHERKVSSTSPSQNKPRSAPISPHALPPIATLSDSPSSPSASKGPVRPGSPMHVEGPRLPSPVAESA</sequence>
<dbReference type="HOGENOM" id="CLU_006762_1_1_1"/>
<feature type="compositionally biased region" description="Pro residues" evidence="4">
    <location>
        <begin position="551"/>
        <end position="561"/>
    </location>
</feature>
<accession>A0A0C3Q4N1</accession>
<evidence type="ECO:0000313" key="6">
    <source>
        <dbReference type="EMBL" id="KIO23950.1"/>
    </source>
</evidence>
<evidence type="ECO:0000313" key="7">
    <source>
        <dbReference type="Proteomes" id="UP000054248"/>
    </source>
</evidence>
<feature type="compositionally biased region" description="Polar residues" evidence="4">
    <location>
        <begin position="888"/>
        <end position="907"/>
    </location>
</feature>
<keyword evidence="3" id="KW-0802">TPR repeat</keyword>
<dbReference type="InterPro" id="IPR019734">
    <property type="entry name" value="TPR_rpt"/>
</dbReference>
<feature type="compositionally biased region" description="Pro residues" evidence="4">
    <location>
        <begin position="611"/>
        <end position="631"/>
    </location>
</feature>
<dbReference type="SMART" id="SM00028">
    <property type="entry name" value="TPR"/>
    <property type="match status" value="4"/>
</dbReference>
<protein>
    <recommendedName>
        <fullName evidence="5">Cytochrome c-type biogenesis protein H TPR domain-containing protein</fullName>
    </recommendedName>
</protein>
<feature type="compositionally biased region" description="Pro residues" evidence="4">
    <location>
        <begin position="63"/>
        <end position="83"/>
    </location>
</feature>
<dbReference type="GO" id="GO:0031490">
    <property type="term" value="F:chromatin DNA binding"/>
    <property type="evidence" value="ECO:0007669"/>
    <property type="project" value="TreeGrafter"/>
</dbReference>
<feature type="compositionally biased region" description="Polar residues" evidence="4">
    <location>
        <begin position="1043"/>
        <end position="1066"/>
    </location>
</feature>
<proteinExistence type="predicted"/>
<feature type="compositionally biased region" description="Polar residues" evidence="4">
    <location>
        <begin position="961"/>
        <end position="974"/>
    </location>
</feature>
<feature type="compositionally biased region" description="Low complexity" evidence="4">
    <location>
        <begin position="1116"/>
        <end position="1125"/>
    </location>
</feature>
<feature type="compositionally biased region" description="Basic and acidic residues" evidence="4">
    <location>
        <begin position="823"/>
        <end position="844"/>
    </location>
</feature>
<feature type="compositionally biased region" description="Basic and acidic residues" evidence="4">
    <location>
        <begin position="638"/>
        <end position="660"/>
    </location>
</feature>
<evidence type="ECO:0000256" key="1">
    <source>
        <dbReference type="ARBA" id="ARBA00004123"/>
    </source>
</evidence>
<dbReference type="Proteomes" id="UP000054248">
    <property type="component" value="Unassembled WGS sequence"/>
</dbReference>
<dbReference type="InterPro" id="IPR011990">
    <property type="entry name" value="TPR-like_helical_dom_sf"/>
</dbReference>
<feature type="repeat" description="TPR" evidence="3">
    <location>
        <begin position="203"/>
        <end position="236"/>
    </location>
</feature>
<feature type="compositionally biased region" description="Basic and acidic residues" evidence="4">
    <location>
        <begin position="436"/>
        <end position="455"/>
    </location>
</feature>
<reference evidence="6 7" key="1">
    <citation type="submission" date="2014-04" db="EMBL/GenBank/DDBJ databases">
        <authorList>
            <consortium name="DOE Joint Genome Institute"/>
            <person name="Kuo A."/>
            <person name="Girlanda M."/>
            <person name="Perotto S."/>
            <person name="Kohler A."/>
            <person name="Nagy L.G."/>
            <person name="Floudas D."/>
            <person name="Copeland A."/>
            <person name="Barry K.W."/>
            <person name="Cichocki N."/>
            <person name="Veneault-Fourrey C."/>
            <person name="LaButti K."/>
            <person name="Lindquist E.A."/>
            <person name="Lipzen A."/>
            <person name="Lundell T."/>
            <person name="Morin E."/>
            <person name="Murat C."/>
            <person name="Sun H."/>
            <person name="Tunlid A."/>
            <person name="Henrissat B."/>
            <person name="Grigoriev I.V."/>
            <person name="Hibbett D.S."/>
            <person name="Martin F."/>
            <person name="Nordberg H.P."/>
            <person name="Cantor M.N."/>
            <person name="Hua S.X."/>
        </authorList>
    </citation>
    <scope>NUCLEOTIDE SEQUENCE [LARGE SCALE GENOMIC DNA]</scope>
    <source>
        <strain evidence="6 7">MUT 4182</strain>
    </source>
</reference>
<dbReference type="GO" id="GO:0000978">
    <property type="term" value="F:RNA polymerase II cis-regulatory region sequence-specific DNA binding"/>
    <property type="evidence" value="ECO:0007669"/>
    <property type="project" value="TreeGrafter"/>
</dbReference>
<dbReference type="GO" id="GO:0010468">
    <property type="term" value="P:regulation of gene expression"/>
    <property type="evidence" value="ECO:0007669"/>
    <property type="project" value="TreeGrafter"/>
</dbReference>
<dbReference type="OrthoDB" id="418911at2759"/>
<feature type="compositionally biased region" description="Pro residues" evidence="4">
    <location>
        <begin position="870"/>
        <end position="883"/>
    </location>
</feature>
<evidence type="ECO:0000256" key="3">
    <source>
        <dbReference type="PROSITE-ProRule" id="PRU00339"/>
    </source>
</evidence>
<reference evidence="7" key="2">
    <citation type="submission" date="2015-01" db="EMBL/GenBank/DDBJ databases">
        <title>Evolutionary Origins and Diversification of the Mycorrhizal Mutualists.</title>
        <authorList>
            <consortium name="DOE Joint Genome Institute"/>
            <consortium name="Mycorrhizal Genomics Consortium"/>
            <person name="Kohler A."/>
            <person name="Kuo A."/>
            <person name="Nagy L.G."/>
            <person name="Floudas D."/>
            <person name="Copeland A."/>
            <person name="Barry K.W."/>
            <person name="Cichocki N."/>
            <person name="Veneault-Fourrey C."/>
            <person name="LaButti K."/>
            <person name="Lindquist E.A."/>
            <person name="Lipzen A."/>
            <person name="Lundell T."/>
            <person name="Morin E."/>
            <person name="Murat C."/>
            <person name="Riley R."/>
            <person name="Ohm R."/>
            <person name="Sun H."/>
            <person name="Tunlid A."/>
            <person name="Henrissat B."/>
            <person name="Grigoriev I.V."/>
            <person name="Hibbett D.S."/>
            <person name="Martin F."/>
        </authorList>
    </citation>
    <scope>NUCLEOTIDE SEQUENCE [LARGE SCALE GENOMIC DNA]</scope>
    <source>
        <strain evidence="7">MUT 4182</strain>
    </source>
</reference>
<feature type="compositionally biased region" description="Basic and acidic residues" evidence="4">
    <location>
        <begin position="581"/>
        <end position="597"/>
    </location>
</feature>
<feature type="compositionally biased region" description="Pro residues" evidence="4">
    <location>
        <begin position="457"/>
        <end position="472"/>
    </location>
</feature>
<evidence type="ECO:0000259" key="5">
    <source>
        <dbReference type="Pfam" id="PF23914"/>
    </source>
</evidence>
<dbReference type="SUPFAM" id="SSF48452">
    <property type="entry name" value="TPR-like"/>
    <property type="match status" value="1"/>
</dbReference>
<organism evidence="6 7">
    <name type="scientific">Tulasnella calospora MUT 4182</name>
    <dbReference type="NCBI Taxonomy" id="1051891"/>
    <lineage>
        <taxon>Eukaryota</taxon>
        <taxon>Fungi</taxon>
        <taxon>Dikarya</taxon>
        <taxon>Basidiomycota</taxon>
        <taxon>Agaricomycotina</taxon>
        <taxon>Agaricomycetes</taxon>
        <taxon>Cantharellales</taxon>
        <taxon>Tulasnellaceae</taxon>
        <taxon>Tulasnella</taxon>
    </lineage>
</organism>
<dbReference type="PANTHER" id="PTHR14017:SF1">
    <property type="entry name" value="LD02225P"/>
    <property type="match status" value="1"/>
</dbReference>
<dbReference type="PANTHER" id="PTHR14017">
    <property type="entry name" value="LYSINE-SPECIFIC DEMETHYLASE"/>
    <property type="match status" value="1"/>
</dbReference>
<dbReference type="PROSITE" id="PS50005">
    <property type="entry name" value="TPR"/>
    <property type="match status" value="3"/>
</dbReference>
<dbReference type="GO" id="GO:0005634">
    <property type="term" value="C:nucleus"/>
    <property type="evidence" value="ECO:0007669"/>
    <property type="project" value="UniProtKB-SubCell"/>
</dbReference>
<feature type="region of interest" description="Disordered" evidence="4">
    <location>
        <begin position="1"/>
        <end position="125"/>
    </location>
</feature>
<dbReference type="Gene3D" id="1.25.40.10">
    <property type="entry name" value="Tetratricopeptide repeat domain"/>
    <property type="match status" value="2"/>
</dbReference>